<dbReference type="InterPro" id="IPR002797">
    <property type="entry name" value="Polysacc_synth"/>
</dbReference>
<dbReference type="EMBL" id="MHKI01000026">
    <property type="protein sequence ID" value="OGY86049.1"/>
    <property type="molecule type" value="Genomic_DNA"/>
</dbReference>
<dbReference type="PANTHER" id="PTHR30250:SF11">
    <property type="entry name" value="O-ANTIGEN TRANSPORTER-RELATED"/>
    <property type="match status" value="1"/>
</dbReference>
<keyword evidence="3 6" id="KW-0812">Transmembrane</keyword>
<name>A0A1G2BBV5_9BACT</name>
<accession>A0A1G2BBV5</accession>
<reference evidence="7 8" key="1">
    <citation type="journal article" date="2016" name="Nat. Commun.">
        <title>Thousands of microbial genomes shed light on interconnected biogeochemical processes in an aquifer system.</title>
        <authorList>
            <person name="Anantharaman K."/>
            <person name="Brown C.T."/>
            <person name="Hug L.A."/>
            <person name="Sharon I."/>
            <person name="Castelle C.J."/>
            <person name="Probst A.J."/>
            <person name="Thomas B.C."/>
            <person name="Singh A."/>
            <person name="Wilkins M.J."/>
            <person name="Karaoz U."/>
            <person name="Brodie E.L."/>
            <person name="Williams K.H."/>
            <person name="Hubbard S.S."/>
            <person name="Banfield J.F."/>
        </authorList>
    </citation>
    <scope>NUCLEOTIDE SEQUENCE [LARGE SCALE GENOMIC DNA]</scope>
</reference>
<feature type="transmembrane region" description="Helical" evidence="6">
    <location>
        <begin position="88"/>
        <end position="107"/>
    </location>
</feature>
<feature type="transmembrane region" description="Helical" evidence="6">
    <location>
        <begin position="254"/>
        <end position="277"/>
    </location>
</feature>
<organism evidence="7 8">
    <name type="scientific">Candidatus Kerfeldbacteria bacterium RIFOXYB2_FULL_38_14</name>
    <dbReference type="NCBI Taxonomy" id="1798547"/>
    <lineage>
        <taxon>Bacteria</taxon>
        <taxon>Candidatus Kerfeldiibacteriota</taxon>
    </lineage>
</organism>
<feature type="transmembrane region" description="Helical" evidence="6">
    <location>
        <begin position="152"/>
        <end position="170"/>
    </location>
</feature>
<feature type="transmembrane region" description="Helical" evidence="6">
    <location>
        <begin position="393"/>
        <end position="414"/>
    </location>
</feature>
<evidence type="ECO:0000256" key="6">
    <source>
        <dbReference type="SAM" id="Phobius"/>
    </source>
</evidence>
<comment type="caution">
    <text evidence="7">The sequence shown here is derived from an EMBL/GenBank/DDBJ whole genome shotgun (WGS) entry which is preliminary data.</text>
</comment>
<dbReference type="CDD" id="cd13128">
    <property type="entry name" value="MATE_Wzx_like"/>
    <property type="match status" value="1"/>
</dbReference>
<dbReference type="PANTHER" id="PTHR30250">
    <property type="entry name" value="PST FAMILY PREDICTED COLANIC ACID TRANSPORTER"/>
    <property type="match status" value="1"/>
</dbReference>
<proteinExistence type="predicted"/>
<protein>
    <submittedName>
        <fullName evidence="7">Uncharacterized protein</fullName>
    </submittedName>
</protein>
<evidence type="ECO:0000256" key="2">
    <source>
        <dbReference type="ARBA" id="ARBA00022475"/>
    </source>
</evidence>
<feature type="transmembrane region" description="Helical" evidence="6">
    <location>
        <begin position="218"/>
        <end position="234"/>
    </location>
</feature>
<evidence type="ECO:0000313" key="8">
    <source>
        <dbReference type="Proteomes" id="UP000176420"/>
    </source>
</evidence>
<dbReference type="InterPro" id="IPR050833">
    <property type="entry name" value="Poly_Biosynth_Transport"/>
</dbReference>
<dbReference type="GO" id="GO:0005886">
    <property type="term" value="C:plasma membrane"/>
    <property type="evidence" value="ECO:0007669"/>
    <property type="project" value="UniProtKB-SubCell"/>
</dbReference>
<comment type="subcellular location">
    <subcellularLocation>
        <location evidence="1">Cell membrane</location>
        <topology evidence="1">Multi-pass membrane protein</topology>
    </subcellularLocation>
</comment>
<keyword evidence="5 6" id="KW-0472">Membrane</keyword>
<feature type="transmembrane region" description="Helical" evidence="6">
    <location>
        <begin position="176"/>
        <end position="198"/>
    </location>
</feature>
<evidence type="ECO:0000256" key="1">
    <source>
        <dbReference type="ARBA" id="ARBA00004651"/>
    </source>
</evidence>
<keyword evidence="4 6" id="KW-1133">Transmembrane helix</keyword>
<evidence type="ECO:0000256" key="3">
    <source>
        <dbReference type="ARBA" id="ARBA00022692"/>
    </source>
</evidence>
<gene>
    <name evidence="7" type="ORF">A2319_00570</name>
</gene>
<dbReference type="Proteomes" id="UP000176420">
    <property type="component" value="Unassembled WGS sequence"/>
</dbReference>
<evidence type="ECO:0000256" key="5">
    <source>
        <dbReference type="ARBA" id="ARBA00023136"/>
    </source>
</evidence>
<feature type="transmembrane region" description="Helical" evidence="6">
    <location>
        <begin position="298"/>
        <end position="316"/>
    </location>
</feature>
<sequence>MASSSGRLAKNAMYLTIASILQKIISFAYYGYLAIAFNESGIGKYSFALLFTSIFGIFMDFGLNSLLTREGSKNEENLQDYFSRFFSVKIILILIALVVLFPTIYLGHLFFDKIDILDVQLVAVGALIIVLDSLIATLYAVFRALKKMHWEALGIIIYQVAIVTAGVIAIKLHLPLIFILFALLFGSSLQLIYMYVVFKLKTKIKFKFKIEKNSFKKILFMAAPFAIAGLIFRLTGSADTFMLKLMAGDNYVGWYSIAFKLTFALTVLPGAFATSYFPVISHHFKNAQEKMHEVFENGFVYMLILSLPIVGGVLVLGDNIVLSVWGPTWAASIKPLWIFMAALPFVFLNYPVGNFLNAVNKQTLNTVNMFISLVVNIIINAILIPYYTYNGAALAVLASSILLVFLGLPWVYKIAPFNLAYLFKKGIKIFFAAALMTFVLYVVQSNYPIFVLIPLGALLYFFLIIFSGALKKEDLIHLKIAIFKKG</sequence>
<feature type="transmembrane region" description="Helical" evidence="6">
    <location>
        <begin position="12"/>
        <end position="33"/>
    </location>
</feature>
<feature type="transmembrane region" description="Helical" evidence="6">
    <location>
        <begin position="368"/>
        <end position="387"/>
    </location>
</feature>
<dbReference type="AlphaFoldDB" id="A0A1G2BBV5"/>
<feature type="transmembrane region" description="Helical" evidence="6">
    <location>
        <begin position="45"/>
        <end position="67"/>
    </location>
</feature>
<keyword evidence="2" id="KW-1003">Cell membrane</keyword>
<dbReference type="Pfam" id="PF01943">
    <property type="entry name" value="Polysacc_synt"/>
    <property type="match status" value="1"/>
</dbReference>
<evidence type="ECO:0000313" key="7">
    <source>
        <dbReference type="EMBL" id="OGY86049.1"/>
    </source>
</evidence>
<feature type="transmembrane region" description="Helical" evidence="6">
    <location>
        <begin position="336"/>
        <end position="356"/>
    </location>
</feature>
<feature type="transmembrane region" description="Helical" evidence="6">
    <location>
        <begin position="449"/>
        <end position="470"/>
    </location>
</feature>
<evidence type="ECO:0000256" key="4">
    <source>
        <dbReference type="ARBA" id="ARBA00022989"/>
    </source>
</evidence>
<feature type="transmembrane region" description="Helical" evidence="6">
    <location>
        <begin position="426"/>
        <end position="443"/>
    </location>
</feature>
<feature type="transmembrane region" description="Helical" evidence="6">
    <location>
        <begin position="119"/>
        <end position="140"/>
    </location>
</feature>